<accession>A0AAW5F7J3</accession>
<sequence>MTDIVDEKDGVKPRIQGARWRKLDNTAKLFAAVAGEDLSNVFRLSVSLKAEVKPHLLSQALERTLPEFENFRVKLRKGFFWNYFETNNREPLIEKEETYPCKFIDPHESHRFPFRVSYYGKRINFEVFHGLTDGLGALNFLKSLTEHYLELCLEETGRDETPGDRGKPGSKEEREGQENEGNRAEAGDREEAERRKEAAGPEETGFREALRDTLEAKEVKRPGIQEKQTTRQGDPVARADTNKTIRQMEEDGYLRHYKKRPHRHYETEPALIIKGEYLPLDCQSVLHGSIRLNQLKGLCKQEGVSITKYLTAALIWSLIQVYTDGNTLDQPVALNLPINLRSFFDSETLANFFSVTNIAWPKGKAPKRFEDVLAEVGRQMDEKIVKERLEETISYNVSNEKKWYIRIIPLFIKNMAMNAIFLKSSKAYTMTLSNLGPVSIKPELENMVDAFHVLIGVSRQQKLKCGVIAFRDRIYLSFNSVMDDLKLQEFFFSFLEERGAAAELESNGAVDKKYDRGNFPAVSYDRGKLRKMTNIVYLVLLTAAAITGLVNFLTYEKVKIWWSLITIGGIAYVAMTLRYSIIRRASLAGILVRQSIGAQILLVLIDYMTGFRGWSVNYAIPSLILFDVIAIVFLILINRLNWQSYFMYQIAITIFSFIPLILWAAGWITSPMMSVITVILSVSVLLITIILGDRSVKKELKRRFYF</sequence>
<proteinExistence type="predicted"/>
<dbReference type="RefSeq" id="WP_003505146.1">
    <property type="nucleotide sequence ID" value="NZ_CABHNX010000013.1"/>
</dbReference>
<dbReference type="InterPro" id="IPR046283">
    <property type="entry name" value="DUF6320"/>
</dbReference>
<protein>
    <submittedName>
        <fullName evidence="3">DUF6320 domain-containing protein</fullName>
    </submittedName>
</protein>
<dbReference type="EMBL" id="JAINVB010000001">
    <property type="protein sequence ID" value="MCK0087752.1"/>
    <property type="molecule type" value="Genomic_DNA"/>
</dbReference>
<reference evidence="3" key="1">
    <citation type="journal article" date="2022" name="Cell Host Microbe">
        <title>Colonization of the live biotherapeutic product VE303 and modulation of the microbiota and metabolites in healthy volunteers.</title>
        <authorList>
            <person name="Dsouza M."/>
            <person name="Menon R."/>
            <person name="Crossette E."/>
            <person name="Bhattarai S.K."/>
            <person name="Schneider J."/>
            <person name="Kim Y.G."/>
            <person name="Reddy S."/>
            <person name="Caballero S."/>
            <person name="Felix C."/>
            <person name="Cornacchione L."/>
            <person name="Hendrickson J."/>
            <person name="Watson A.R."/>
            <person name="Minot S.S."/>
            <person name="Greenfield N."/>
            <person name="Schopf L."/>
            <person name="Szabady R."/>
            <person name="Patarroyo J."/>
            <person name="Smith W."/>
            <person name="Harrison P."/>
            <person name="Kuijper E.J."/>
            <person name="Kelly C.P."/>
            <person name="Olle B."/>
            <person name="Bobilev D."/>
            <person name="Silber J.L."/>
            <person name="Bucci V."/>
            <person name="Roberts B."/>
            <person name="Faith J."/>
            <person name="Norman J.M."/>
        </authorList>
    </citation>
    <scope>NUCLEOTIDE SEQUENCE</scope>
    <source>
        <strain evidence="3">VE303-04</strain>
    </source>
</reference>
<keyword evidence="2" id="KW-0812">Transmembrane</keyword>
<dbReference type="Proteomes" id="UP001203136">
    <property type="component" value="Unassembled WGS sequence"/>
</dbReference>
<feature type="compositionally biased region" description="Basic and acidic residues" evidence="1">
    <location>
        <begin position="155"/>
        <end position="224"/>
    </location>
</feature>
<dbReference type="Pfam" id="PF19845">
    <property type="entry name" value="DUF6320"/>
    <property type="match status" value="1"/>
</dbReference>
<evidence type="ECO:0000313" key="5">
    <source>
        <dbReference type="Proteomes" id="UP001203136"/>
    </source>
</evidence>
<evidence type="ECO:0000313" key="3">
    <source>
        <dbReference type="EMBL" id="MCK0087752.1"/>
    </source>
</evidence>
<feature type="transmembrane region" description="Helical" evidence="2">
    <location>
        <begin position="403"/>
        <end position="422"/>
    </location>
</feature>
<comment type="caution">
    <text evidence="3">The sequence shown here is derived from an EMBL/GenBank/DDBJ whole genome shotgun (WGS) entry which is preliminary data.</text>
</comment>
<keyword evidence="2" id="KW-0472">Membrane</keyword>
<dbReference type="EMBL" id="JAQLGM010000002">
    <property type="protein sequence ID" value="MDB1998915.1"/>
    <property type="molecule type" value="Genomic_DNA"/>
</dbReference>
<dbReference type="Proteomes" id="UP001300871">
    <property type="component" value="Unassembled WGS sequence"/>
</dbReference>
<feature type="transmembrane region" description="Helical" evidence="2">
    <location>
        <begin position="535"/>
        <end position="554"/>
    </location>
</feature>
<name>A0AAW5F7J3_CLOSY</name>
<dbReference type="AlphaFoldDB" id="A0AAW5F7J3"/>
<feature type="transmembrane region" description="Helical" evidence="2">
    <location>
        <begin position="672"/>
        <end position="692"/>
    </location>
</feature>
<feature type="transmembrane region" description="Helical" evidence="2">
    <location>
        <begin position="560"/>
        <end position="579"/>
    </location>
</feature>
<feature type="transmembrane region" description="Helical" evidence="2">
    <location>
        <begin position="616"/>
        <end position="638"/>
    </location>
</feature>
<gene>
    <name evidence="3" type="ORF">K5I21_18085</name>
    <name evidence="4" type="ORF">PM006_01660</name>
</gene>
<feature type="region of interest" description="Disordered" evidence="1">
    <location>
        <begin position="155"/>
        <end position="242"/>
    </location>
</feature>
<keyword evidence="2" id="KW-1133">Transmembrane helix</keyword>
<dbReference type="GeneID" id="57969291"/>
<evidence type="ECO:0000256" key="2">
    <source>
        <dbReference type="SAM" id="Phobius"/>
    </source>
</evidence>
<organism evidence="3 5">
    <name type="scientific">Clostridium symbiosum</name>
    <name type="common">Bacteroides symbiosus</name>
    <dbReference type="NCBI Taxonomy" id="1512"/>
    <lineage>
        <taxon>Bacteria</taxon>
        <taxon>Bacillati</taxon>
        <taxon>Bacillota</taxon>
        <taxon>Clostridia</taxon>
        <taxon>Lachnospirales</taxon>
        <taxon>Lachnospiraceae</taxon>
        <taxon>Otoolea</taxon>
    </lineage>
</organism>
<evidence type="ECO:0000256" key="1">
    <source>
        <dbReference type="SAM" id="MobiDB-lite"/>
    </source>
</evidence>
<feature type="transmembrane region" description="Helical" evidence="2">
    <location>
        <begin position="645"/>
        <end position="666"/>
    </location>
</feature>
<reference evidence="4" key="2">
    <citation type="submission" date="2023-01" db="EMBL/GenBank/DDBJ databases">
        <title>Human gut microbiome strain richness.</title>
        <authorList>
            <person name="Chen-Liaw A."/>
        </authorList>
    </citation>
    <scope>NUCLEOTIDE SEQUENCE</scope>
    <source>
        <strain evidence="4">B1_m1001713B170214d0_201011</strain>
    </source>
</reference>
<feature type="transmembrane region" description="Helical" evidence="2">
    <location>
        <begin position="591"/>
        <end position="610"/>
    </location>
</feature>
<evidence type="ECO:0000313" key="4">
    <source>
        <dbReference type="EMBL" id="MDB1998915.1"/>
    </source>
</evidence>